<dbReference type="RefSeq" id="WP_236100343.1">
    <property type="nucleotide sequence ID" value="NZ_JAKGUD010000019.1"/>
</dbReference>
<accession>A0ABS9EU42</accession>
<protein>
    <submittedName>
        <fullName evidence="1">Addiction module antidote protein</fullName>
    </submittedName>
</protein>
<reference evidence="1 2" key="1">
    <citation type="submission" date="2022-01" db="EMBL/GenBank/DDBJ databases">
        <title>Dethiosulfovibrio faecalis sp. nov., a novel proteolytic, non-sulfur-reducing bacterium isolated from a marine aquaculture solid waste bioreactor.</title>
        <authorList>
            <person name="Grabowski S."/>
            <person name="Apolinario E."/>
            <person name="Schneider N."/>
            <person name="Marshall C.W."/>
            <person name="Sowers K.R."/>
        </authorList>
    </citation>
    <scope>NUCLEOTIDE SEQUENCE [LARGE SCALE GENOMIC DNA]</scope>
    <source>
        <strain evidence="1 2">DSM 12537</strain>
    </source>
</reference>
<dbReference type="InterPro" id="IPR010982">
    <property type="entry name" value="Lambda_DNA-bd_dom_sf"/>
</dbReference>
<evidence type="ECO:0000313" key="2">
    <source>
        <dbReference type="Proteomes" id="UP001200430"/>
    </source>
</evidence>
<dbReference type="Proteomes" id="UP001200430">
    <property type="component" value="Unassembled WGS sequence"/>
</dbReference>
<dbReference type="PANTHER" id="PTHR40275">
    <property type="entry name" value="SSL7038 PROTEIN"/>
    <property type="match status" value="1"/>
</dbReference>
<keyword evidence="2" id="KW-1185">Reference proteome</keyword>
<dbReference type="InterPro" id="IPR001387">
    <property type="entry name" value="Cro/C1-type_HTH"/>
</dbReference>
<organism evidence="1 2">
    <name type="scientific">Dethiosulfovibrio marinus</name>
    <dbReference type="NCBI Taxonomy" id="133532"/>
    <lineage>
        <taxon>Bacteria</taxon>
        <taxon>Thermotogati</taxon>
        <taxon>Synergistota</taxon>
        <taxon>Synergistia</taxon>
        <taxon>Synergistales</taxon>
        <taxon>Dethiosulfovibrionaceae</taxon>
        <taxon>Dethiosulfovibrio</taxon>
    </lineage>
</organism>
<dbReference type="InterPro" id="IPR014057">
    <property type="entry name" value="HI1420"/>
</dbReference>
<dbReference type="Pfam" id="PF21716">
    <property type="entry name" value="dnstrm_HI1420"/>
    <property type="match status" value="1"/>
</dbReference>
<gene>
    <name evidence="1" type="ORF">L2W38_12340</name>
</gene>
<sequence>MTEKLYEYDFAAELDDIESREIFLEDAFDTNDPSYIAQALGVVARSKGMGEIAKKTGLSREQLYRSLSNKGNPTLQALLAVLTALNLHLMRGSDVHASER</sequence>
<comment type="caution">
    <text evidence="1">The sequence shown here is derived from an EMBL/GenBank/DDBJ whole genome shotgun (WGS) entry which is preliminary data.</text>
</comment>
<dbReference type="SUPFAM" id="SSF47413">
    <property type="entry name" value="lambda repressor-like DNA-binding domains"/>
    <property type="match status" value="1"/>
</dbReference>
<dbReference type="PANTHER" id="PTHR40275:SF1">
    <property type="entry name" value="SSL7038 PROTEIN"/>
    <property type="match status" value="1"/>
</dbReference>
<dbReference type="CDD" id="cd00093">
    <property type="entry name" value="HTH_XRE"/>
    <property type="match status" value="1"/>
</dbReference>
<proteinExistence type="predicted"/>
<dbReference type="NCBIfam" id="TIGR02684">
    <property type="entry name" value="dnstrm_HI1420"/>
    <property type="match status" value="1"/>
</dbReference>
<name>A0ABS9EU42_9BACT</name>
<evidence type="ECO:0000313" key="1">
    <source>
        <dbReference type="EMBL" id="MCF4143597.1"/>
    </source>
</evidence>
<dbReference type="EMBL" id="JAKGUD010000019">
    <property type="protein sequence ID" value="MCF4143597.1"/>
    <property type="molecule type" value="Genomic_DNA"/>
</dbReference>